<organism evidence="2 3">
    <name type="scientific">Ruminococcoides intestinale</name>
    <dbReference type="NCBI Taxonomy" id="3133162"/>
    <lineage>
        <taxon>Bacteria</taxon>
        <taxon>Bacillati</taxon>
        <taxon>Bacillota</taxon>
        <taxon>Clostridia</taxon>
        <taxon>Eubacteriales</taxon>
        <taxon>Oscillospiraceae</taxon>
        <taxon>Ruminococcoides</taxon>
    </lineage>
</organism>
<evidence type="ECO:0000313" key="2">
    <source>
        <dbReference type="EMBL" id="MEQ2469272.1"/>
    </source>
</evidence>
<dbReference type="Gene3D" id="1.10.1330.10">
    <property type="entry name" value="Dockerin domain"/>
    <property type="match status" value="1"/>
</dbReference>
<reference evidence="2 3" key="1">
    <citation type="submission" date="2024-03" db="EMBL/GenBank/DDBJ databases">
        <title>Human intestinal bacterial collection.</title>
        <authorList>
            <person name="Pauvert C."/>
            <person name="Hitch T.C.A."/>
            <person name="Clavel T."/>
        </authorList>
    </citation>
    <scope>NUCLEOTIDE SEQUENCE [LARGE SCALE GENOMIC DNA]</scope>
    <source>
        <strain evidence="2 3">CLA-JM-H38</strain>
    </source>
</reference>
<keyword evidence="3" id="KW-1185">Reference proteome</keyword>
<protein>
    <recommendedName>
        <fullName evidence="4">Dockerin domain-containing protein</fullName>
    </recommendedName>
</protein>
<keyword evidence="1" id="KW-0732">Signal</keyword>
<gene>
    <name evidence="2" type="ORF">WMO39_02830</name>
</gene>
<feature type="signal peptide" evidence="1">
    <location>
        <begin position="1"/>
        <end position="26"/>
    </location>
</feature>
<dbReference type="InterPro" id="IPR036439">
    <property type="entry name" value="Dockerin_dom_sf"/>
</dbReference>
<dbReference type="Proteomes" id="UP001490816">
    <property type="component" value="Unassembled WGS sequence"/>
</dbReference>
<feature type="chain" id="PRO_5045531904" description="Dockerin domain-containing protein" evidence="1">
    <location>
        <begin position="27"/>
        <end position="241"/>
    </location>
</feature>
<proteinExistence type="predicted"/>
<sequence>MKRKFSKKVISILLVFAMLICGACFSCTSAAAFDLDYISEDGMKLGYSIIKGYSKMSMKKGQYKDGKIAVYCGLDVNNLYVMGSLGWFYMTNGVDLDRAMTDNDYAMEMIAKLDSHLQGAGITNDRAKEKKAKILKDAKYVYQCFDTLGLYIVDVDKNRADELMNDSGIDFVLDGGCVPKNMKDLNIDGKTDEKDAELIQKYLIKDLTFDDYDENQYALFVCDINGDKTPDIRDATEILKK</sequence>
<dbReference type="SUPFAM" id="SSF63446">
    <property type="entry name" value="Type I dockerin domain"/>
    <property type="match status" value="1"/>
</dbReference>
<name>A0ABV1F7B1_9FIRM</name>
<evidence type="ECO:0000256" key="1">
    <source>
        <dbReference type="SAM" id="SignalP"/>
    </source>
</evidence>
<dbReference type="RefSeq" id="WP_151200310.1">
    <property type="nucleotide sequence ID" value="NZ_JBBMEZ010000005.1"/>
</dbReference>
<dbReference type="EMBL" id="JBBMEZ010000005">
    <property type="protein sequence ID" value="MEQ2469272.1"/>
    <property type="molecule type" value="Genomic_DNA"/>
</dbReference>
<accession>A0ABV1F7B1</accession>
<evidence type="ECO:0000313" key="3">
    <source>
        <dbReference type="Proteomes" id="UP001490816"/>
    </source>
</evidence>
<comment type="caution">
    <text evidence="2">The sequence shown here is derived from an EMBL/GenBank/DDBJ whole genome shotgun (WGS) entry which is preliminary data.</text>
</comment>
<evidence type="ECO:0008006" key="4">
    <source>
        <dbReference type="Google" id="ProtNLM"/>
    </source>
</evidence>